<organism evidence="3 4">
    <name type="scientific">Sphingomonas cremea</name>
    <dbReference type="NCBI Taxonomy" id="2904799"/>
    <lineage>
        <taxon>Bacteria</taxon>
        <taxon>Pseudomonadati</taxon>
        <taxon>Pseudomonadota</taxon>
        <taxon>Alphaproteobacteria</taxon>
        <taxon>Sphingomonadales</taxon>
        <taxon>Sphingomonadaceae</taxon>
        <taxon>Sphingomonas</taxon>
    </lineage>
</organism>
<dbReference type="Pfam" id="PF00672">
    <property type="entry name" value="HAMP"/>
    <property type="match status" value="1"/>
</dbReference>
<dbReference type="InterPro" id="IPR021796">
    <property type="entry name" value="Tll0287-like_dom"/>
</dbReference>
<dbReference type="GO" id="GO:0007165">
    <property type="term" value="P:signal transduction"/>
    <property type="evidence" value="ECO:0007669"/>
    <property type="project" value="InterPro"/>
</dbReference>
<keyword evidence="1" id="KW-1133">Transmembrane helix</keyword>
<keyword evidence="1" id="KW-0472">Membrane</keyword>
<dbReference type="SMART" id="SM00304">
    <property type="entry name" value="HAMP"/>
    <property type="match status" value="1"/>
</dbReference>
<proteinExistence type="predicted"/>
<dbReference type="GO" id="GO:0016020">
    <property type="term" value="C:membrane"/>
    <property type="evidence" value="ECO:0007669"/>
    <property type="project" value="InterPro"/>
</dbReference>
<feature type="domain" description="HAMP" evidence="2">
    <location>
        <begin position="232"/>
        <end position="285"/>
    </location>
</feature>
<dbReference type="Proteomes" id="UP001139410">
    <property type="component" value="Unassembled WGS sequence"/>
</dbReference>
<dbReference type="EMBL" id="JAKFGM010000001">
    <property type="protein sequence ID" value="MCF2514625.1"/>
    <property type="molecule type" value="Genomic_DNA"/>
</dbReference>
<dbReference type="RefSeq" id="WP_235067081.1">
    <property type="nucleotide sequence ID" value="NZ_JAKFGM010000001.1"/>
</dbReference>
<evidence type="ECO:0000256" key="1">
    <source>
        <dbReference type="SAM" id="Phobius"/>
    </source>
</evidence>
<keyword evidence="4" id="KW-1185">Reference proteome</keyword>
<protein>
    <submittedName>
        <fullName evidence="3">DUF3365 domain-containing protein</fullName>
    </submittedName>
</protein>
<accession>A0A9X1QK81</accession>
<name>A0A9X1QK81_9SPHN</name>
<evidence type="ECO:0000259" key="2">
    <source>
        <dbReference type="PROSITE" id="PS50885"/>
    </source>
</evidence>
<dbReference type="CDD" id="cd06225">
    <property type="entry name" value="HAMP"/>
    <property type="match status" value="1"/>
</dbReference>
<sequence length="290" mass="31796">MGIRAKFNLMVLAVAIVGVGLFVLAANPLVDGVARDEVLQSARIMMESASGARKYTSEQITPLLNDRIEHQFYPQAVSAYAAKRSADVIHSKNPEFTYREAALNPTNPQDRASDWEADIIEQFRASPSKEEISLVRSTPTGRFIVLSRPIAAKPACMECHSTAASAPASMVEIYGDKNGFGWKPNDIIAAQVVSVPMNASLIRAEHIRRLFVVPFGAFLVMLFIAINLLLHFVVIRPIEGITTAAEAVSLGDLDAPEYVYESSDELGRLSSSFTRMHRSIIQAFRMLGQG</sequence>
<dbReference type="Pfam" id="PF11845">
    <property type="entry name" value="Tll0287-like"/>
    <property type="match status" value="1"/>
</dbReference>
<comment type="caution">
    <text evidence="3">The sequence shown here is derived from an EMBL/GenBank/DDBJ whole genome shotgun (WGS) entry which is preliminary data.</text>
</comment>
<evidence type="ECO:0000313" key="3">
    <source>
        <dbReference type="EMBL" id="MCF2514625.1"/>
    </source>
</evidence>
<reference evidence="3" key="1">
    <citation type="submission" date="2022-01" db="EMBL/GenBank/DDBJ databases">
        <authorList>
            <person name="Jo J.-H."/>
            <person name="Im W.-T."/>
        </authorList>
    </citation>
    <scope>NUCLEOTIDE SEQUENCE</scope>
    <source>
        <strain evidence="3">G124</strain>
    </source>
</reference>
<dbReference type="SUPFAM" id="SSF158472">
    <property type="entry name" value="HAMP domain-like"/>
    <property type="match status" value="1"/>
</dbReference>
<dbReference type="AlphaFoldDB" id="A0A9X1QK81"/>
<dbReference type="PROSITE" id="PS50885">
    <property type="entry name" value="HAMP"/>
    <property type="match status" value="1"/>
</dbReference>
<evidence type="ECO:0000313" key="4">
    <source>
        <dbReference type="Proteomes" id="UP001139410"/>
    </source>
</evidence>
<keyword evidence="1" id="KW-0812">Transmembrane</keyword>
<gene>
    <name evidence="3" type="ORF">LVY65_06035</name>
</gene>
<dbReference type="Gene3D" id="6.10.340.10">
    <property type="match status" value="1"/>
</dbReference>
<feature type="transmembrane region" description="Helical" evidence="1">
    <location>
        <begin position="210"/>
        <end position="230"/>
    </location>
</feature>
<dbReference type="InterPro" id="IPR003660">
    <property type="entry name" value="HAMP_dom"/>
</dbReference>